<feature type="region of interest" description="Disordered" evidence="3">
    <location>
        <begin position="493"/>
        <end position="513"/>
    </location>
</feature>
<dbReference type="SMART" id="SM00248">
    <property type="entry name" value="ANK"/>
    <property type="match status" value="12"/>
</dbReference>
<dbReference type="SUPFAM" id="SSF47986">
    <property type="entry name" value="DEATH domain"/>
    <property type="match status" value="1"/>
</dbReference>
<dbReference type="SMART" id="SM00114">
    <property type="entry name" value="CARD"/>
    <property type="match status" value="1"/>
</dbReference>
<dbReference type="PROSITE" id="PS50297">
    <property type="entry name" value="ANK_REP_REGION"/>
    <property type="match status" value="12"/>
</dbReference>
<feature type="repeat" description="ANK" evidence="2">
    <location>
        <begin position="964"/>
        <end position="996"/>
    </location>
</feature>
<dbReference type="GO" id="GO:0042981">
    <property type="term" value="P:regulation of apoptotic process"/>
    <property type="evidence" value="ECO:0007669"/>
    <property type="project" value="InterPro"/>
</dbReference>
<dbReference type="CDD" id="cd01671">
    <property type="entry name" value="CARD"/>
    <property type="match status" value="1"/>
</dbReference>
<feature type="repeat" description="ANK" evidence="2">
    <location>
        <begin position="724"/>
        <end position="756"/>
    </location>
</feature>
<feature type="region of interest" description="Disordered" evidence="3">
    <location>
        <begin position="294"/>
        <end position="324"/>
    </location>
</feature>
<evidence type="ECO:0000256" key="1">
    <source>
        <dbReference type="ARBA" id="ARBA00022737"/>
    </source>
</evidence>
<keyword evidence="1" id="KW-0677">Repeat</keyword>
<dbReference type="SUPFAM" id="SSF48403">
    <property type="entry name" value="Ankyrin repeat"/>
    <property type="match status" value="2"/>
</dbReference>
<feature type="compositionally biased region" description="Polar residues" evidence="3">
    <location>
        <begin position="138"/>
        <end position="148"/>
    </location>
</feature>
<feature type="repeat" description="ANK" evidence="2">
    <location>
        <begin position="906"/>
        <end position="938"/>
    </location>
</feature>
<dbReference type="InterPro" id="IPR001315">
    <property type="entry name" value="CARD"/>
</dbReference>
<feature type="repeat" description="ANK" evidence="2">
    <location>
        <begin position="844"/>
        <end position="876"/>
    </location>
</feature>
<dbReference type="PANTHER" id="PTHR12449:SF18">
    <property type="entry name" value="DEATH DOMAIN-CONTAINING PROTEIN"/>
    <property type="match status" value="1"/>
</dbReference>
<proteinExistence type="predicted"/>
<dbReference type="Gene3D" id="1.10.533.10">
    <property type="entry name" value="Death Domain, Fas"/>
    <property type="match status" value="1"/>
</dbReference>
<dbReference type="OrthoDB" id="9988411at2759"/>
<dbReference type="InterPro" id="IPR039788">
    <property type="entry name" value="NOL4/NOL4L"/>
</dbReference>
<accession>A0A8J9VK80</accession>
<feature type="repeat" description="ANK" evidence="2">
    <location>
        <begin position="786"/>
        <end position="815"/>
    </location>
</feature>
<dbReference type="InterPro" id="IPR027417">
    <property type="entry name" value="P-loop_NTPase"/>
</dbReference>
<feature type="region of interest" description="Disordered" evidence="3">
    <location>
        <begin position="215"/>
        <end position="244"/>
    </location>
</feature>
<feature type="compositionally biased region" description="Polar residues" evidence="3">
    <location>
        <begin position="65"/>
        <end position="77"/>
    </location>
</feature>
<dbReference type="Pfam" id="PF16095">
    <property type="entry name" value="COR-A"/>
    <property type="match status" value="1"/>
</dbReference>
<dbReference type="Proteomes" id="UP000838412">
    <property type="component" value="Chromosome 12"/>
</dbReference>
<dbReference type="Gene3D" id="3.40.50.300">
    <property type="entry name" value="P-loop containing nucleotide triphosphate hydrolases"/>
    <property type="match status" value="1"/>
</dbReference>
<reference evidence="5" key="1">
    <citation type="submission" date="2022-01" db="EMBL/GenBank/DDBJ databases">
        <authorList>
            <person name="Braso-Vives M."/>
        </authorList>
    </citation>
    <scope>NUCLEOTIDE SEQUENCE</scope>
</reference>
<feature type="region of interest" description="Disordered" evidence="3">
    <location>
        <begin position="399"/>
        <end position="440"/>
    </location>
</feature>
<feature type="repeat" description="ANK" evidence="2">
    <location>
        <begin position="873"/>
        <end position="905"/>
    </location>
</feature>
<feature type="compositionally biased region" description="Polar residues" evidence="3">
    <location>
        <begin position="671"/>
        <end position="684"/>
    </location>
</feature>
<evidence type="ECO:0000259" key="4">
    <source>
        <dbReference type="PROSITE" id="PS50209"/>
    </source>
</evidence>
<dbReference type="InterPro" id="IPR011029">
    <property type="entry name" value="DEATH-like_dom_sf"/>
</dbReference>
<feature type="compositionally biased region" description="Polar residues" evidence="3">
    <location>
        <begin position="543"/>
        <end position="554"/>
    </location>
</feature>
<feature type="repeat" description="ANK" evidence="2">
    <location>
        <begin position="1026"/>
        <end position="1058"/>
    </location>
</feature>
<dbReference type="PROSITE" id="PS50209">
    <property type="entry name" value="CARD"/>
    <property type="match status" value="1"/>
</dbReference>
<feature type="compositionally biased region" description="Basic and acidic residues" evidence="3">
    <location>
        <begin position="585"/>
        <end position="605"/>
    </location>
</feature>
<feature type="compositionally biased region" description="Basic and acidic residues" evidence="3">
    <location>
        <begin position="111"/>
        <end position="137"/>
    </location>
</feature>
<gene>
    <name evidence="5" type="primary">ANK2</name>
    <name evidence="5" type="ORF">BLAG_LOCUS4810</name>
</gene>
<dbReference type="PANTHER" id="PTHR12449">
    <property type="entry name" value="DEATH DOMAIN-CONTAINING PROTEIN"/>
    <property type="match status" value="1"/>
</dbReference>
<feature type="compositionally biased region" description="Basic and acidic residues" evidence="3">
    <location>
        <begin position="555"/>
        <end position="569"/>
    </location>
</feature>
<protein>
    <submittedName>
        <fullName evidence="5">ANK2 protein</fullName>
    </submittedName>
</protein>
<feature type="repeat" description="ANK" evidence="2">
    <location>
        <begin position="753"/>
        <end position="785"/>
    </location>
</feature>
<name>A0A8J9VK80_BRALA</name>
<dbReference type="SUPFAM" id="SSF52540">
    <property type="entry name" value="P-loop containing nucleoside triphosphate hydrolases"/>
    <property type="match status" value="1"/>
</dbReference>
<dbReference type="Pfam" id="PF12796">
    <property type="entry name" value="Ank_2"/>
    <property type="match status" value="4"/>
</dbReference>
<feature type="compositionally biased region" description="Basic and acidic residues" evidence="3">
    <location>
        <begin position="651"/>
        <end position="669"/>
    </location>
</feature>
<feature type="compositionally biased region" description="Basic and acidic residues" evidence="3">
    <location>
        <begin position="304"/>
        <end position="313"/>
    </location>
</feature>
<organism evidence="5 6">
    <name type="scientific">Branchiostoma lanceolatum</name>
    <name type="common">Common lancelet</name>
    <name type="synonym">Amphioxus lanceolatum</name>
    <dbReference type="NCBI Taxonomy" id="7740"/>
    <lineage>
        <taxon>Eukaryota</taxon>
        <taxon>Metazoa</taxon>
        <taxon>Chordata</taxon>
        <taxon>Cephalochordata</taxon>
        <taxon>Leptocardii</taxon>
        <taxon>Amphioxiformes</taxon>
        <taxon>Branchiostomatidae</taxon>
        <taxon>Branchiostoma</taxon>
    </lineage>
</organism>
<dbReference type="InterPro" id="IPR032171">
    <property type="entry name" value="COR-A"/>
</dbReference>
<keyword evidence="6" id="KW-1185">Reference proteome</keyword>
<dbReference type="Pfam" id="PF00619">
    <property type="entry name" value="CARD"/>
    <property type="match status" value="1"/>
</dbReference>
<evidence type="ECO:0000313" key="6">
    <source>
        <dbReference type="Proteomes" id="UP000838412"/>
    </source>
</evidence>
<keyword evidence="2" id="KW-0040">ANK repeat</keyword>
<feature type="compositionally biased region" description="Polar residues" evidence="3">
    <location>
        <begin position="218"/>
        <end position="239"/>
    </location>
</feature>
<feature type="compositionally biased region" description="Polar residues" evidence="3">
    <location>
        <begin position="157"/>
        <end position="169"/>
    </location>
</feature>
<dbReference type="InterPro" id="IPR002110">
    <property type="entry name" value="Ankyrin_rpt"/>
</dbReference>
<feature type="repeat" description="ANK" evidence="2">
    <location>
        <begin position="1055"/>
        <end position="1087"/>
    </location>
</feature>
<feature type="compositionally biased region" description="Basic and acidic residues" evidence="3">
    <location>
        <begin position="14"/>
        <end position="23"/>
    </location>
</feature>
<feature type="compositionally biased region" description="Basic and acidic residues" evidence="3">
    <location>
        <begin position="496"/>
        <end position="505"/>
    </location>
</feature>
<dbReference type="Pfam" id="PF13637">
    <property type="entry name" value="Ank_4"/>
    <property type="match status" value="2"/>
</dbReference>
<dbReference type="PROSITE" id="PS50088">
    <property type="entry name" value="ANK_REPEAT"/>
    <property type="match status" value="12"/>
</dbReference>
<feature type="region of interest" description="Disordered" evidence="3">
    <location>
        <begin position="651"/>
        <end position="684"/>
    </location>
</feature>
<feature type="compositionally biased region" description="Polar residues" evidence="3">
    <location>
        <begin position="570"/>
        <end position="579"/>
    </location>
</feature>
<evidence type="ECO:0000256" key="2">
    <source>
        <dbReference type="PROSITE-ProRule" id="PRU00023"/>
    </source>
</evidence>
<evidence type="ECO:0000256" key="3">
    <source>
        <dbReference type="SAM" id="MobiDB-lite"/>
    </source>
</evidence>
<dbReference type="PRINTS" id="PR01415">
    <property type="entry name" value="ANKYRIN"/>
</dbReference>
<feature type="region of interest" description="Disordered" evidence="3">
    <location>
        <begin position="537"/>
        <end position="607"/>
    </location>
</feature>
<feature type="repeat" description="ANK" evidence="2">
    <location>
        <begin position="997"/>
        <end position="1026"/>
    </location>
</feature>
<feature type="region of interest" description="Disordered" evidence="3">
    <location>
        <begin position="63"/>
        <end position="170"/>
    </location>
</feature>
<feature type="repeat" description="ANK" evidence="2">
    <location>
        <begin position="935"/>
        <end position="967"/>
    </location>
</feature>
<feature type="region of interest" description="Disordered" evidence="3">
    <location>
        <begin position="1"/>
        <end position="27"/>
    </location>
</feature>
<feature type="repeat" description="ANK" evidence="2">
    <location>
        <begin position="815"/>
        <end position="847"/>
    </location>
</feature>
<dbReference type="EMBL" id="OV696697">
    <property type="protein sequence ID" value="CAH1241010.1"/>
    <property type="molecule type" value="Genomic_DNA"/>
</dbReference>
<sequence>MAELTNVPAVEQTANEKHIKEEQTGDTAWQQNEQENELYQETYSEGQGTFHYFGATLPTGHPWSETYNSWEQITDTGRQQDEESDVPNDETCGVKAEMEESSCQLSTEELCSEHPGNESDCTERPGKKKESDSRETQTTDMGLQQETCDLNFPQPDYKSTSQVQESKGNMGSYVVKHTDEKLNMYTRWQQDGEENVQYQETYNKDKEDKETYYCFGATQPTGNNSNETYNSWKQTTDTGRQQDEGKDVLNDKVCGLRGKIKESSCELSTDEKLCEGHPGKEMDKMAEFTCGPPVKGLNAEQTSDETHIKKEKTGGTGWQQDGQENVLCQETYNEDKELDKETYDYFGTTLPTGHPWNKTCDSWEQTTDTGWQQDEENDVTDDEMCGVRAEMRKSSCELSTGELAVGHPGKESDNPGHTEKAIGCTEDSGKEPGSRGTRQQETCVVDLSQSDSNPTSQLQGSQDNLGRHLVKLTEMAGSIFSPPVKELHAEQTANETHVKKEETGDTRWQQDGQENVLCQETYSENQDTYDYFGATLPTGHPWSENSWEQITDTGRQQDEEKDVPNHETGDSSCELSTSELCAGHPGKEIDHHRHPVKESDNRETQTTDIGLQQETCDVHVPQPENISTSQNWNIPMENGVLDHVAKEMDCTEHPGKESDCTEQPGKESDSGETQTTDTGLQQETCYRQTVMDEFDFVRAAREGDIEKVRRGLEEGVNVNDEDSDGATALHQACRWGHDRVVELLIKNGADLNRGNTALKDACGFGQVKVVELLIKNGADLNVTDKAGITALHQACIGGHDEVVGLLIKNGADLNAGITALHNACIRGPGKVVELLLKNGADLNAGDTALHKACLQGHDKVVELLIKNGADLNDGATALHKACTWGHGKVVELLIKNGADLNVTDKAGITALHKACIRGPDKVVELLLKNGADLNAGDTALHKACLQGHDKVVELLIKNGADLNDGATALHKACTWGHGKVVELLIKNGADLNVTDKAGITALHKACIRGPGKVVELLLKNGADLNAGITALHKACMIGHDKIVEMLLKNGADVNAGDTALHNACIYKHNKVVELLIKNRADLLVTNKEHKRPTDVAERLNKDTELLLKTETRKQEEYSELVSSVGSERGTTVKLFLCGDGQVGKTSLRAILNKTGFIVGAFWNLKRRFRRQDVFNPTPGVHVSSKTVRGIGRLSLHDFAGQAQFYVTHAMLLRTTNVIFPVVYKITDGEDEQKWQARNVSVIHGWLSFIYCSNADPTKKPRIVLIASHADKIKDKQVGLRRATALVEYYTELFQESLVVSQEVFLINCMEARSSGIHRLREVLAAFREDMLKQRPQVPKVCVQLSETIEGWREERKAFPVMGWQDYLTAVRQATSYLHERILQLASSYLHDEGEIIYLRYEADSSVVLDPQWLFTSVFGSLLAPENFPIDKIKRTDQDYVTLEEITRVFSSVANIPLLIKLLQDFQLCHTYDDRTFILPSLLQQEMEEAAWSPVSSKAVYLGLQIRGRTEIDSFSCDLFPRLQTLMMQAHPGKLSRPLLWKNSAKCTDGKAEALLQITQDKRQLNIFVRSNDGNREDCNSIMDLLKNMTYRLLHETSPGARSRDMVLSALDLREHRPQPHAYSREEVEAAASKGENLVHPQRNVPEKVKDLLLHIDNFEGMPGREPQNRPDLAETLPHISSREKMEAALAAKSENFVHPQRNVPEVKGHLGNLKVSAEDLEDLIRRNYPLLGKRLQVSDLIPHLIQRGLLQLNEKEDINSKTTGQGKAEALLDLLSLQGKCTCEEFVKILRIGNHEHLVDRLTWRQ</sequence>
<feature type="compositionally biased region" description="Basic and acidic residues" evidence="3">
    <location>
        <begin position="408"/>
        <end position="420"/>
    </location>
</feature>
<evidence type="ECO:0000313" key="5">
    <source>
        <dbReference type="EMBL" id="CAH1241010.1"/>
    </source>
</evidence>
<dbReference type="InterPro" id="IPR036770">
    <property type="entry name" value="Ankyrin_rpt-contain_sf"/>
</dbReference>
<feature type="domain" description="CARD" evidence="4">
    <location>
        <begin position="1716"/>
        <end position="1791"/>
    </location>
</feature>
<dbReference type="Gene3D" id="1.25.40.20">
    <property type="entry name" value="Ankyrin repeat-containing domain"/>
    <property type="match status" value="6"/>
</dbReference>